<comment type="caution">
    <text evidence="1">The sequence shown here is derived from an EMBL/GenBank/DDBJ whole genome shotgun (WGS) entry which is preliminary data.</text>
</comment>
<dbReference type="EMBL" id="VSRR010099698">
    <property type="protein sequence ID" value="MPC94731.1"/>
    <property type="molecule type" value="Genomic_DNA"/>
</dbReference>
<evidence type="ECO:0000313" key="2">
    <source>
        <dbReference type="Proteomes" id="UP000324222"/>
    </source>
</evidence>
<accession>A0A5B7JA37</accession>
<protein>
    <submittedName>
        <fullName evidence="1">Uncharacterized protein</fullName>
    </submittedName>
</protein>
<evidence type="ECO:0000313" key="1">
    <source>
        <dbReference type="EMBL" id="MPC94731.1"/>
    </source>
</evidence>
<gene>
    <name evidence="1" type="ORF">E2C01_089913</name>
</gene>
<name>A0A5B7JA37_PORTR</name>
<reference evidence="1 2" key="1">
    <citation type="submission" date="2019-05" db="EMBL/GenBank/DDBJ databases">
        <title>Another draft genome of Portunus trituberculatus and its Hox gene families provides insights of decapod evolution.</title>
        <authorList>
            <person name="Jeong J.-H."/>
            <person name="Song I."/>
            <person name="Kim S."/>
            <person name="Choi T."/>
            <person name="Kim D."/>
            <person name="Ryu S."/>
            <person name="Kim W."/>
        </authorList>
    </citation>
    <scope>NUCLEOTIDE SEQUENCE [LARGE SCALE GENOMIC DNA]</scope>
    <source>
        <tissue evidence="1">Muscle</tissue>
    </source>
</reference>
<organism evidence="1 2">
    <name type="scientific">Portunus trituberculatus</name>
    <name type="common">Swimming crab</name>
    <name type="synonym">Neptunus trituberculatus</name>
    <dbReference type="NCBI Taxonomy" id="210409"/>
    <lineage>
        <taxon>Eukaryota</taxon>
        <taxon>Metazoa</taxon>
        <taxon>Ecdysozoa</taxon>
        <taxon>Arthropoda</taxon>
        <taxon>Crustacea</taxon>
        <taxon>Multicrustacea</taxon>
        <taxon>Malacostraca</taxon>
        <taxon>Eumalacostraca</taxon>
        <taxon>Eucarida</taxon>
        <taxon>Decapoda</taxon>
        <taxon>Pleocyemata</taxon>
        <taxon>Brachyura</taxon>
        <taxon>Eubrachyura</taxon>
        <taxon>Portunoidea</taxon>
        <taxon>Portunidae</taxon>
        <taxon>Portuninae</taxon>
        <taxon>Portunus</taxon>
    </lineage>
</organism>
<keyword evidence="2" id="KW-1185">Reference proteome</keyword>
<proteinExistence type="predicted"/>
<dbReference type="Proteomes" id="UP000324222">
    <property type="component" value="Unassembled WGS sequence"/>
</dbReference>
<sequence>MRVSGYCCARLRWGRGTFSEGDVATPVILAILASIRQVFPLAGFRGEGARSGQRSHMGYPDVRCSAGRCEAE</sequence>
<dbReference type="AlphaFoldDB" id="A0A5B7JA37"/>